<proteinExistence type="predicted"/>
<accession>M3B8Y1</accession>
<dbReference type="RefSeq" id="XP_007923276.1">
    <property type="nucleotide sequence ID" value="XM_007925085.1"/>
</dbReference>
<evidence type="ECO:0008006" key="3">
    <source>
        <dbReference type="Google" id="ProtNLM"/>
    </source>
</evidence>
<dbReference type="AlphaFoldDB" id="M3B8Y1"/>
<keyword evidence="2" id="KW-1185">Reference proteome</keyword>
<dbReference type="HOGENOM" id="CLU_2004894_0_0_1"/>
<evidence type="ECO:0000313" key="2">
    <source>
        <dbReference type="Proteomes" id="UP000016932"/>
    </source>
</evidence>
<name>M3B8Y1_PSEFD</name>
<dbReference type="OrthoDB" id="62952at2759"/>
<dbReference type="KEGG" id="pfj:MYCFIDRAFT_171659"/>
<reference evidence="1 2" key="1">
    <citation type="journal article" date="2012" name="PLoS Pathog.">
        <title>Diverse lifestyles and strategies of plant pathogenesis encoded in the genomes of eighteen Dothideomycetes fungi.</title>
        <authorList>
            <person name="Ohm R.A."/>
            <person name="Feau N."/>
            <person name="Henrissat B."/>
            <person name="Schoch C.L."/>
            <person name="Horwitz B.A."/>
            <person name="Barry K.W."/>
            <person name="Condon B.J."/>
            <person name="Copeland A.C."/>
            <person name="Dhillon B."/>
            <person name="Glaser F."/>
            <person name="Hesse C.N."/>
            <person name="Kosti I."/>
            <person name="LaButti K."/>
            <person name="Lindquist E.A."/>
            <person name="Lucas S."/>
            <person name="Salamov A.A."/>
            <person name="Bradshaw R.E."/>
            <person name="Ciuffetti L."/>
            <person name="Hamelin R.C."/>
            <person name="Kema G.H.J."/>
            <person name="Lawrence C."/>
            <person name="Scott J.A."/>
            <person name="Spatafora J.W."/>
            <person name="Turgeon B.G."/>
            <person name="de Wit P.J.G.M."/>
            <person name="Zhong S."/>
            <person name="Goodwin S.B."/>
            <person name="Grigoriev I.V."/>
        </authorList>
    </citation>
    <scope>NUCLEOTIDE SEQUENCE [LARGE SCALE GENOMIC DNA]</scope>
    <source>
        <strain evidence="1 2">CIRAD86</strain>
    </source>
</reference>
<organism evidence="1 2">
    <name type="scientific">Pseudocercospora fijiensis (strain CIRAD86)</name>
    <name type="common">Black leaf streak disease fungus</name>
    <name type="synonym">Mycosphaerella fijiensis</name>
    <dbReference type="NCBI Taxonomy" id="383855"/>
    <lineage>
        <taxon>Eukaryota</taxon>
        <taxon>Fungi</taxon>
        <taxon>Dikarya</taxon>
        <taxon>Ascomycota</taxon>
        <taxon>Pezizomycotina</taxon>
        <taxon>Dothideomycetes</taxon>
        <taxon>Dothideomycetidae</taxon>
        <taxon>Mycosphaerellales</taxon>
        <taxon>Mycosphaerellaceae</taxon>
        <taxon>Pseudocercospora</taxon>
    </lineage>
</organism>
<gene>
    <name evidence="1" type="ORF">MYCFIDRAFT_171659</name>
</gene>
<sequence>MVAPQPPPPPPPPPPHLLNLPAEIRNVIYDSIILASLKLGEGVEGGECIPLRQALTKQPTLAQTCRKLRREVLSMWYARGEKLLIDIEQDIGPCYGWAEFCVRPPITGKGEGGFECMERHGEYG</sequence>
<evidence type="ECO:0000313" key="1">
    <source>
        <dbReference type="EMBL" id="EME85782.1"/>
    </source>
</evidence>
<dbReference type="EMBL" id="KB446556">
    <property type="protein sequence ID" value="EME85782.1"/>
    <property type="molecule type" value="Genomic_DNA"/>
</dbReference>
<dbReference type="Proteomes" id="UP000016932">
    <property type="component" value="Unassembled WGS sequence"/>
</dbReference>
<dbReference type="GeneID" id="19332675"/>
<protein>
    <recommendedName>
        <fullName evidence="3">F-box domain-containing protein</fullName>
    </recommendedName>
</protein>
<dbReference type="VEuPathDB" id="FungiDB:MYCFIDRAFT_171659"/>